<keyword evidence="2" id="KW-1185">Reference proteome</keyword>
<reference evidence="1 2" key="1">
    <citation type="journal article" date="2019" name="Nat. Plants">
        <title>Genome sequencing of Musa balbisiana reveals subgenome evolution and function divergence in polyploid bananas.</title>
        <authorList>
            <person name="Yao X."/>
        </authorList>
    </citation>
    <scope>NUCLEOTIDE SEQUENCE [LARGE SCALE GENOMIC DNA]</scope>
    <source>
        <strain evidence="2">cv. DH-PKW</strain>
        <tissue evidence="1">Leaves</tissue>
    </source>
</reference>
<protein>
    <submittedName>
        <fullName evidence="1">Uncharacterized protein</fullName>
    </submittedName>
</protein>
<accession>A0A4S8INZ5</accession>
<dbReference type="Proteomes" id="UP000317650">
    <property type="component" value="Chromosome 6"/>
</dbReference>
<sequence length="131" mass="14401">MAQRSVVQIHRCDTGKVDTRTENGRDRPFLVAPASIPANNPVQVHSLFPRRSCLRHWPLLVPPPPFYCSVSSPRRLFFRLGFLLLAPSLSFSLSAVDGSSPLLSSQVLSLFVADAPVSSIFNINQSSCSCF</sequence>
<proteinExistence type="predicted"/>
<name>A0A4S8INZ5_MUSBA</name>
<evidence type="ECO:0000313" key="1">
    <source>
        <dbReference type="EMBL" id="THU49322.1"/>
    </source>
</evidence>
<organism evidence="1 2">
    <name type="scientific">Musa balbisiana</name>
    <name type="common">Banana</name>
    <dbReference type="NCBI Taxonomy" id="52838"/>
    <lineage>
        <taxon>Eukaryota</taxon>
        <taxon>Viridiplantae</taxon>
        <taxon>Streptophyta</taxon>
        <taxon>Embryophyta</taxon>
        <taxon>Tracheophyta</taxon>
        <taxon>Spermatophyta</taxon>
        <taxon>Magnoliopsida</taxon>
        <taxon>Liliopsida</taxon>
        <taxon>Zingiberales</taxon>
        <taxon>Musaceae</taxon>
        <taxon>Musa</taxon>
    </lineage>
</organism>
<comment type="caution">
    <text evidence="1">The sequence shown here is derived from an EMBL/GenBank/DDBJ whole genome shotgun (WGS) entry which is preliminary data.</text>
</comment>
<dbReference type="EMBL" id="PYDT01000009">
    <property type="protein sequence ID" value="THU49322.1"/>
    <property type="molecule type" value="Genomic_DNA"/>
</dbReference>
<evidence type="ECO:0000313" key="2">
    <source>
        <dbReference type="Proteomes" id="UP000317650"/>
    </source>
</evidence>
<dbReference type="AlphaFoldDB" id="A0A4S8INZ5"/>
<gene>
    <name evidence="1" type="ORF">C4D60_Mb06t08350</name>
</gene>